<keyword evidence="3" id="KW-1185">Reference proteome</keyword>
<dbReference type="AlphaFoldDB" id="A0A371HG06"/>
<dbReference type="Proteomes" id="UP000257109">
    <property type="component" value="Unassembled WGS sequence"/>
</dbReference>
<feature type="non-terminal residue" evidence="2">
    <location>
        <position position="1"/>
    </location>
</feature>
<dbReference type="InterPro" id="IPR012337">
    <property type="entry name" value="RNaseH-like_sf"/>
</dbReference>
<organism evidence="2 3">
    <name type="scientific">Mucuna pruriens</name>
    <name type="common">Velvet bean</name>
    <name type="synonym">Dolichos pruriens</name>
    <dbReference type="NCBI Taxonomy" id="157652"/>
    <lineage>
        <taxon>Eukaryota</taxon>
        <taxon>Viridiplantae</taxon>
        <taxon>Streptophyta</taxon>
        <taxon>Embryophyta</taxon>
        <taxon>Tracheophyta</taxon>
        <taxon>Spermatophyta</taxon>
        <taxon>Magnoliopsida</taxon>
        <taxon>eudicotyledons</taxon>
        <taxon>Gunneridae</taxon>
        <taxon>Pentapetalae</taxon>
        <taxon>rosids</taxon>
        <taxon>fabids</taxon>
        <taxon>Fabales</taxon>
        <taxon>Fabaceae</taxon>
        <taxon>Papilionoideae</taxon>
        <taxon>50 kb inversion clade</taxon>
        <taxon>NPAAA clade</taxon>
        <taxon>indigoferoid/millettioid clade</taxon>
        <taxon>Phaseoleae</taxon>
        <taxon>Mucuna</taxon>
    </lineage>
</organism>
<evidence type="ECO:0000259" key="1">
    <source>
        <dbReference type="PROSITE" id="PS50994"/>
    </source>
</evidence>
<sequence>MTHCQYLGWDEVETNAKPWYHDIIRYLEKGVYLDGVTENDKRTLRRLASSFFLSGMILYKRSVDMTLLHCIDDQEAKEIMEEVHEGTFGTHTNDHALAQKILRVGYYWTKMESDCYQHMKRCMKCQICADNIHAAPSALHNLTSLWAFSMHRHRFILVAIDYFTKWVEVASYPSVTKNVVVKFINKDIICRYDLPVHIITDNGTNLNNKMITNLCEQLKICHHNYTPYRLKMNGAVKAANKNIKKIVQKMVVTYKYWHDIIHRGNPYSLVNGTKVVLLIEVEIPSLKVLVEVKLEEAEWIQNQLDQLNLIDKKWLTALCHE</sequence>
<dbReference type="Gene3D" id="3.30.420.10">
    <property type="entry name" value="Ribonuclease H-like superfamily/Ribonuclease H"/>
    <property type="match status" value="1"/>
</dbReference>
<dbReference type="Gene3D" id="1.10.340.70">
    <property type="match status" value="1"/>
</dbReference>
<dbReference type="SUPFAM" id="SSF53098">
    <property type="entry name" value="Ribonuclease H-like"/>
    <property type="match status" value="1"/>
</dbReference>
<protein>
    <submittedName>
        <fullName evidence="2">Pol polyprotein</fullName>
    </submittedName>
</protein>
<evidence type="ECO:0000313" key="3">
    <source>
        <dbReference type="Proteomes" id="UP000257109"/>
    </source>
</evidence>
<dbReference type="GO" id="GO:0003676">
    <property type="term" value="F:nucleic acid binding"/>
    <property type="evidence" value="ECO:0007669"/>
    <property type="project" value="InterPro"/>
</dbReference>
<dbReference type="PROSITE" id="PS50994">
    <property type="entry name" value="INTEGRASE"/>
    <property type="match status" value="1"/>
</dbReference>
<dbReference type="PANTHER" id="PTHR48475">
    <property type="entry name" value="RIBONUCLEASE H"/>
    <property type="match status" value="1"/>
</dbReference>
<evidence type="ECO:0000313" key="2">
    <source>
        <dbReference type="EMBL" id="RDY01727.1"/>
    </source>
</evidence>
<dbReference type="InterPro" id="IPR001584">
    <property type="entry name" value="Integrase_cat-core"/>
</dbReference>
<dbReference type="PANTHER" id="PTHR48475:SF1">
    <property type="entry name" value="RNASE H TYPE-1 DOMAIN-CONTAINING PROTEIN"/>
    <property type="match status" value="1"/>
</dbReference>
<gene>
    <name evidence="2" type="primary">pol</name>
    <name evidence="2" type="ORF">CR513_14920</name>
</gene>
<dbReference type="InterPro" id="IPR036397">
    <property type="entry name" value="RNaseH_sf"/>
</dbReference>
<accession>A0A371HG06</accession>
<dbReference type="EMBL" id="QJKJ01002702">
    <property type="protein sequence ID" value="RDY01727.1"/>
    <property type="molecule type" value="Genomic_DNA"/>
</dbReference>
<name>A0A371HG06_MUCPR</name>
<proteinExistence type="predicted"/>
<feature type="domain" description="Integrase catalytic" evidence="1">
    <location>
        <begin position="116"/>
        <end position="250"/>
    </location>
</feature>
<reference evidence="2" key="1">
    <citation type="submission" date="2018-05" db="EMBL/GenBank/DDBJ databases">
        <title>Draft genome of Mucuna pruriens seed.</title>
        <authorList>
            <person name="Nnadi N.E."/>
            <person name="Vos R."/>
            <person name="Hasami M.H."/>
            <person name="Devisetty U.K."/>
            <person name="Aguiy J.C."/>
        </authorList>
    </citation>
    <scope>NUCLEOTIDE SEQUENCE [LARGE SCALE GENOMIC DNA]</scope>
    <source>
        <strain evidence="2">JCA_2017</strain>
    </source>
</reference>
<dbReference type="GO" id="GO:0015074">
    <property type="term" value="P:DNA integration"/>
    <property type="evidence" value="ECO:0007669"/>
    <property type="project" value="InterPro"/>
</dbReference>
<dbReference type="InterPro" id="IPR041588">
    <property type="entry name" value="Integrase_H2C2"/>
</dbReference>
<dbReference type="OrthoDB" id="2016337at2759"/>
<comment type="caution">
    <text evidence="2">The sequence shown here is derived from an EMBL/GenBank/DDBJ whole genome shotgun (WGS) entry which is preliminary data.</text>
</comment>
<dbReference type="Pfam" id="PF17921">
    <property type="entry name" value="Integrase_H2C2"/>
    <property type="match status" value="1"/>
</dbReference>